<dbReference type="EMBL" id="DTLS01000103">
    <property type="protein sequence ID" value="HGZ60293.1"/>
    <property type="molecule type" value="Genomic_DNA"/>
</dbReference>
<comment type="caution">
    <text evidence="1">The sequence shown here is derived from an EMBL/GenBank/DDBJ whole genome shotgun (WGS) entry which is preliminary data.</text>
</comment>
<dbReference type="AlphaFoldDB" id="A0A7J3SLQ8"/>
<accession>A0A7J3SLQ8</accession>
<evidence type="ECO:0000313" key="1">
    <source>
        <dbReference type="EMBL" id="HGZ60293.1"/>
    </source>
</evidence>
<sequence length="258" mass="28622">MDSIEGEFNLYLPLLVPVPGRENHILVYKTESHATISMELLRSHSRGISIFGNIGEITKLMLAKALRTILYDGFPEPFELKVTANTESKCFTPSIIVGAVAQLIELGSSVYEESFSQDDKDEIIEGLLSERLKLHYGIGILISRAMRASASLIGSPASGSTEFGSFSIYAKPYGVTRISANPFLDEGTSDLLAKLNSYVLVQHYLSVKHSNELRRRTAERGINASIHFLYGTRVPSEGVLSPDSRTRFCLYKIGEERR</sequence>
<name>A0A7J3SLQ8_9CREN</name>
<gene>
    <name evidence="1" type="ORF">ENW83_03695</name>
</gene>
<reference evidence="1" key="1">
    <citation type="journal article" date="2020" name="mSystems">
        <title>Genome- and Community-Level Interaction Insights into Carbon Utilization and Element Cycling Functions of Hydrothermarchaeota in Hydrothermal Sediment.</title>
        <authorList>
            <person name="Zhou Z."/>
            <person name="Liu Y."/>
            <person name="Xu W."/>
            <person name="Pan J."/>
            <person name="Luo Z.H."/>
            <person name="Li M."/>
        </authorList>
    </citation>
    <scope>NUCLEOTIDE SEQUENCE [LARGE SCALE GENOMIC DNA]</scope>
    <source>
        <strain evidence="1">SpSt-885</strain>
    </source>
</reference>
<proteinExistence type="predicted"/>
<protein>
    <submittedName>
        <fullName evidence="1">Uncharacterized protein</fullName>
    </submittedName>
</protein>
<organism evidence="1">
    <name type="scientific">Fervidicoccus fontis</name>
    <dbReference type="NCBI Taxonomy" id="683846"/>
    <lineage>
        <taxon>Archaea</taxon>
        <taxon>Thermoproteota</taxon>
        <taxon>Thermoprotei</taxon>
        <taxon>Fervidicoccales</taxon>
        <taxon>Fervidicoccaceae</taxon>
        <taxon>Fervidicoccus</taxon>
    </lineage>
</organism>